<dbReference type="InterPro" id="IPR010730">
    <property type="entry name" value="HET"/>
</dbReference>
<dbReference type="Proteomes" id="UP001301769">
    <property type="component" value="Unassembled WGS sequence"/>
</dbReference>
<comment type="caution">
    <text evidence="3">The sequence shown here is derived from an EMBL/GenBank/DDBJ whole genome shotgun (WGS) entry which is preliminary data.</text>
</comment>
<gene>
    <name evidence="3" type="ORF">QBC37DRAFT_239193</name>
</gene>
<evidence type="ECO:0000313" key="4">
    <source>
        <dbReference type="Proteomes" id="UP001301769"/>
    </source>
</evidence>
<reference evidence="3" key="2">
    <citation type="submission" date="2023-05" db="EMBL/GenBank/DDBJ databases">
        <authorList>
            <consortium name="Lawrence Berkeley National Laboratory"/>
            <person name="Steindorff A."/>
            <person name="Hensen N."/>
            <person name="Bonometti L."/>
            <person name="Westerberg I."/>
            <person name="Brannstrom I.O."/>
            <person name="Guillou S."/>
            <person name="Cros-Aarteil S."/>
            <person name="Calhoun S."/>
            <person name="Haridas S."/>
            <person name="Kuo A."/>
            <person name="Mondo S."/>
            <person name="Pangilinan J."/>
            <person name="Riley R."/>
            <person name="Labutti K."/>
            <person name="Andreopoulos B."/>
            <person name="Lipzen A."/>
            <person name="Chen C."/>
            <person name="Yanf M."/>
            <person name="Daum C."/>
            <person name="Ng V."/>
            <person name="Clum A."/>
            <person name="Ohm R."/>
            <person name="Martin F."/>
            <person name="Silar P."/>
            <person name="Natvig D."/>
            <person name="Lalanne C."/>
            <person name="Gautier V."/>
            <person name="Ament-Velasquez S.L."/>
            <person name="Kruys A."/>
            <person name="Hutchinson M.I."/>
            <person name="Powell A.J."/>
            <person name="Barry K."/>
            <person name="Miller A.N."/>
            <person name="Grigoriev I.V."/>
            <person name="Debuchy R."/>
            <person name="Gladieux P."/>
            <person name="Thoren M.H."/>
            <person name="Johannesson H."/>
        </authorList>
    </citation>
    <scope>NUCLEOTIDE SEQUENCE</scope>
    <source>
        <strain evidence="3">PSN293</strain>
    </source>
</reference>
<dbReference type="EMBL" id="MU858189">
    <property type="protein sequence ID" value="KAK4209937.1"/>
    <property type="molecule type" value="Genomic_DNA"/>
</dbReference>
<feature type="domain" description="Heterokaryon incompatibility" evidence="1">
    <location>
        <begin position="21"/>
        <end position="104"/>
    </location>
</feature>
<feature type="non-terminal residue" evidence="3">
    <location>
        <position position="379"/>
    </location>
</feature>
<organism evidence="3 4">
    <name type="scientific">Rhypophila decipiens</name>
    <dbReference type="NCBI Taxonomy" id="261697"/>
    <lineage>
        <taxon>Eukaryota</taxon>
        <taxon>Fungi</taxon>
        <taxon>Dikarya</taxon>
        <taxon>Ascomycota</taxon>
        <taxon>Pezizomycotina</taxon>
        <taxon>Sordariomycetes</taxon>
        <taxon>Sordariomycetidae</taxon>
        <taxon>Sordariales</taxon>
        <taxon>Naviculisporaceae</taxon>
        <taxon>Rhypophila</taxon>
    </lineage>
</organism>
<dbReference type="PANTHER" id="PTHR10622:SF12">
    <property type="entry name" value="HET DOMAIN-CONTAINING PROTEIN"/>
    <property type="match status" value="1"/>
</dbReference>
<dbReference type="AlphaFoldDB" id="A0AAN6Y5T4"/>
<dbReference type="InterPro" id="IPR058525">
    <property type="entry name" value="DUF8212"/>
</dbReference>
<dbReference type="Pfam" id="PF06985">
    <property type="entry name" value="HET"/>
    <property type="match status" value="1"/>
</dbReference>
<protein>
    <submittedName>
        <fullName evidence="3">HET-domain-containing protein</fullName>
    </submittedName>
</protein>
<evidence type="ECO:0000259" key="2">
    <source>
        <dbReference type="Pfam" id="PF26640"/>
    </source>
</evidence>
<reference evidence="3" key="1">
    <citation type="journal article" date="2023" name="Mol. Phylogenet. Evol.">
        <title>Genome-scale phylogeny and comparative genomics of the fungal order Sordariales.</title>
        <authorList>
            <person name="Hensen N."/>
            <person name="Bonometti L."/>
            <person name="Westerberg I."/>
            <person name="Brannstrom I.O."/>
            <person name="Guillou S."/>
            <person name="Cros-Aarteil S."/>
            <person name="Calhoun S."/>
            <person name="Haridas S."/>
            <person name="Kuo A."/>
            <person name="Mondo S."/>
            <person name="Pangilinan J."/>
            <person name="Riley R."/>
            <person name="LaButti K."/>
            <person name="Andreopoulos B."/>
            <person name="Lipzen A."/>
            <person name="Chen C."/>
            <person name="Yan M."/>
            <person name="Daum C."/>
            <person name="Ng V."/>
            <person name="Clum A."/>
            <person name="Steindorff A."/>
            <person name="Ohm R.A."/>
            <person name="Martin F."/>
            <person name="Silar P."/>
            <person name="Natvig D.O."/>
            <person name="Lalanne C."/>
            <person name="Gautier V."/>
            <person name="Ament-Velasquez S.L."/>
            <person name="Kruys A."/>
            <person name="Hutchinson M.I."/>
            <person name="Powell A.J."/>
            <person name="Barry K."/>
            <person name="Miller A.N."/>
            <person name="Grigoriev I.V."/>
            <person name="Debuchy R."/>
            <person name="Gladieux P."/>
            <person name="Hiltunen Thoren M."/>
            <person name="Johannesson H."/>
        </authorList>
    </citation>
    <scope>NUCLEOTIDE SEQUENCE</scope>
    <source>
        <strain evidence="3">PSN293</strain>
    </source>
</reference>
<dbReference type="Pfam" id="PF26640">
    <property type="entry name" value="DUF8212"/>
    <property type="match status" value="1"/>
</dbReference>
<sequence>MRLINTSTLTLKEFLNPVPPYAILSHTWEENETSYAEWQSLSFGGLRQKIRKACKLAWSEGYQYLWVDTCCIDKSSSAELTEAINSMFAWYQRAEVCYAYLSDLGPTDSTENMAKCRWFGRGWTLQELIAPGNVKFYDKTWVCRGTKADLSDLIVRTTKIDAEVLRGTKGLEAFPVARKMGWASYRTTTREEDMAYCLLGIFDIHMPLIYGEGGTRAFIRLQEEIIKQTNDLSIFCWTTQLSSDTTTDPQQQVQSLDEFRGVLANSPSEFQYTAHQDFVSLFKQRYNIFRTLDFAITNKGIRINIKLSQNKESGLWFMPLSPLTYFTVGQQEKVEMVGIWLKRYFDGVFARARTREIALVPYSRLTDPHPPRYYLTKVI</sequence>
<dbReference type="PANTHER" id="PTHR10622">
    <property type="entry name" value="HET DOMAIN-CONTAINING PROTEIN"/>
    <property type="match status" value="1"/>
</dbReference>
<feature type="domain" description="DUF8212" evidence="2">
    <location>
        <begin position="216"/>
        <end position="307"/>
    </location>
</feature>
<accession>A0AAN6Y5T4</accession>
<evidence type="ECO:0000259" key="1">
    <source>
        <dbReference type="Pfam" id="PF06985"/>
    </source>
</evidence>
<evidence type="ECO:0000313" key="3">
    <source>
        <dbReference type="EMBL" id="KAK4209937.1"/>
    </source>
</evidence>
<name>A0AAN6Y5T4_9PEZI</name>
<keyword evidence="4" id="KW-1185">Reference proteome</keyword>
<proteinExistence type="predicted"/>